<feature type="region of interest" description="Disordered" evidence="1">
    <location>
        <begin position="1"/>
        <end position="21"/>
    </location>
</feature>
<dbReference type="Proteomes" id="UP000694888">
    <property type="component" value="Unplaced"/>
</dbReference>
<name>A0ABM0K1T8_APLCA</name>
<gene>
    <name evidence="3" type="primary">LOC101862971</name>
</gene>
<feature type="compositionally biased region" description="Basic and acidic residues" evidence="1">
    <location>
        <begin position="99"/>
        <end position="108"/>
    </location>
</feature>
<protein>
    <submittedName>
        <fullName evidence="3">Uncharacterized protein LOC101862971</fullName>
    </submittedName>
</protein>
<evidence type="ECO:0000313" key="3">
    <source>
        <dbReference type="RefSeq" id="XP_005106734.1"/>
    </source>
</evidence>
<feature type="region of interest" description="Disordered" evidence="1">
    <location>
        <begin position="257"/>
        <end position="277"/>
    </location>
</feature>
<feature type="compositionally biased region" description="Polar residues" evidence="1">
    <location>
        <begin position="393"/>
        <end position="403"/>
    </location>
</feature>
<sequence length="646" mass="70102">MENEQNGNFTPSPDSEIISEGSKQLDVLSCIKDETPERIGDGGPDCRLNQCITPIRGTETDQSIDEIKGCLAGEHGNFTSPLAEGGNIPVALNEEKTCRNKETADDASRSNPSGDDTGSVHDKNPSRNRSKRSEDSNNIKRDCHISPDLAKLRALPAEDRDIVDGIRPSCSKTRAVSVLPAIHESADEDDENVEEHVGICVSPSSSSSSSLASSPVCIKRHIPVCRVSSRPTLTSISEEFAATKVIELEGAEVRKDEEMRAVKESSSNTESLTRTIPPDALSNVLEQSQGDSSSIPNVEVFPTRIKEEEACQEEGLIPRQISPTAGGEGVVSCDKQKSPIVVMNPELTQQSAGNIGGDLHCVKTGVELKENVEINNNGREYNHDDKVQYSDGRCQSDSENSYSPVRKSHKPVKWKKGRQTKGNHQLSPQDEKDDCVSDKSEFPVGEWSTKQICDEKCNLLSNMCVESGTPNTNNEDRPHNDIRSSLSETGAMSADAGTETKAIGEESSLRDYVAQRIEVAERKLGKRGLVQLSDVMQAVNEACARGGVAPPEDISESVLANLVYGRGRLVEEGVTSECGIHAQNSQEASGLEKKEIVCCLGEEQIVPLNNVCLEAPSALTVSDDCKVKFGSKYFYIIYLHSSETVN</sequence>
<reference evidence="3" key="1">
    <citation type="submission" date="2025-08" db="UniProtKB">
        <authorList>
            <consortium name="RefSeq"/>
        </authorList>
    </citation>
    <scope>IDENTIFICATION</scope>
</reference>
<feature type="compositionally biased region" description="Polar residues" evidence="1">
    <location>
        <begin position="264"/>
        <end position="274"/>
    </location>
</feature>
<accession>A0ABM0K1T8</accession>
<dbReference type="GeneID" id="101862971"/>
<proteinExistence type="predicted"/>
<evidence type="ECO:0000313" key="2">
    <source>
        <dbReference type="Proteomes" id="UP000694888"/>
    </source>
</evidence>
<dbReference type="RefSeq" id="XP_005106734.1">
    <property type="nucleotide sequence ID" value="XM_005106677.2"/>
</dbReference>
<feature type="region of interest" description="Disordered" evidence="1">
    <location>
        <begin position="376"/>
        <end position="437"/>
    </location>
</feature>
<organism evidence="2 3">
    <name type="scientific">Aplysia californica</name>
    <name type="common">California sea hare</name>
    <dbReference type="NCBI Taxonomy" id="6500"/>
    <lineage>
        <taxon>Eukaryota</taxon>
        <taxon>Metazoa</taxon>
        <taxon>Spiralia</taxon>
        <taxon>Lophotrochozoa</taxon>
        <taxon>Mollusca</taxon>
        <taxon>Gastropoda</taxon>
        <taxon>Heterobranchia</taxon>
        <taxon>Euthyneura</taxon>
        <taxon>Tectipleura</taxon>
        <taxon>Aplysiida</taxon>
        <taxon>Aplysioidea</taxon>
        <taxon>Aplysiidae</taxon>
        <taxon>Aplysia</taxon>
    </lineage>
</organism>
<feature type="compositionally biased region" description="Basic residues" evidence="1">
    <location>
        <begin position="406"/>
        <end position="421"/>
    </location>
</feature>
<evidence type="ECO:0000256" key="1">
    <source>
        <dbReference type="SAM" id="MobiDB-lite"/>
    </source>
</evidence>
<feature type="compositionally biased region" description="Basic and acidic residues" evidence="1">
    <location>
        <begin position="118"/>
        <end position="143"/>
    </location>
</feature>
<feature type="compositionally biased region" description="Polar residues" evidence="1">
    <location>
        <begin position="1"/>
        <end position="13"/>
    </location>
</feature>
<keyword evidence="2" id="KW-1185">Reference proteome</keyword>
<feature type="region of interest" description="Disordered" evidence="1">
    <location>
        <begin position="99"/>
        <end position="143"/>
    </location>
</feature>